<sequence>MKEDIRTEIRTGLQALFEQYMGQMTPTSAVGSSKVAPVEMSLDKRKGILGSIPLEALKEKMALATCIGLSVRILMA</sequence>
<accession>A0A9D3VU34</accession>
<name>A0A9D3VU34_9ROSI</name>
<proteinExistence type="predicted"/>
<gene>
    <name evidence="1" type="ORF">J1N35_013649</name>
</gene>
<keyword evidence="2" id="KW-1185">Reference proteome</keyword>
<reference evidence="1 2" key="1">
    <citation type="journal article" date="2021" name="Plant Biotechnol. J.">
        <title>Multi-omics assisted identification of the key and species-specific regulatory components of drought-tolerant mechanisms in Gossypium stocksii.</title>
        <authorList>
            <person name="Yu D."/>
            <person name="Ke L."/>
            <person name="Zhang D."/>
            <person name="Wu Y."/>
            <person name="Sun Y."/>
            <person name="Mei J."/>
            <person name="Sun J."/>
            <person name="Sun Y."/>
        </authorList>
    </citation>
    <scope>NUCLEOTIDE SEQUENCE [LARGE SCALE GENOMIC DNA]</scope>
    <source>
        <strain evidence="2">cv. E1</strain>
        <tissue evidence="1">Leaf</tissue>
    </source>
</reference>
<evidence type="ECO:0000313" key="1">
    <source>
        <dbReference type="EMBL" id="KAH1096728.1"/>
    </source>
</evidence>
<dbReference type="Proteomes" id="UP000828251">
    <property type="component" value="Unassembled WGS sequence"/>
</dbReference>
<protein>
    <submittedName>
        <fullName evidence="1">Uncharacterized protein</fullName>
    </submittedName>
</protein>
<dbReference type="EMBL" id="JAIQCV010000005">
    <property type="protein sequence ID" value="KAH1096728.1"/>
    <property type="molecule type" value="Genomic_DNA"/>
</dbReference>
<organism evidence="1 2">
    <name type="scientific">Gossypium stocksii</name>
    <dbReference type="NCBI Taxonomy" id="47602"/>
    <lineage>
        <taxon>Eukaryota</taxon>
        <taxon>Viridiplantae</taxon>
        <taxon>Streptophyta</taxon>
        <taxon>Embryophyta</taxon>
        <taxon>Tracheophyta</taxon>
        <taxon>Spermatophyta</taxon>
        <taxon>Magnoliopsida</taxon>
        <taxon>eudicotyledons</taxon>
        <taxon>Gunneridae</taxon>
        <taxon>Pentapetalae</taxon>
        <taxon>rosids</taxon>
        <taxon>malvids</taxon>
        <taxon>Malvales</taxon>
        <taxon>Malvaceae</taxon>
        <taxon>Malvoideae</taxon>
        <taxon>Gossypium</taxon>
    </lineage>
</organism>
<evidence type="ECO:0000313" key="2">
    <source>
        <dbReference type="Proteomes" id="UP000828251"/>
    </source>
</evidence>
<comment type="caution">
    <text evidence="1">The sequence shown here is derived from an EMBL/GenBank/DDBJ whole genome shotgun (WGS) entry which is preliminary data.</text>
</comment>
<dbReference type="AlphaFoldDB" id="A0A9D3VU34"/>